<dbReference type="EC" id="2.7.13.3" evidence="3"/>
<dbReference type="CDD" id="cd00075">
    <property type="entry name" value="HATPase"/>
    <property type="match status" value="1"/>
</dbReference>
<dbReference type="PANTHER" id="PTHR45436:SF1">
    <property type="entry name" value="SENSOR PROTEIN QSEC"/>
    <property type="match status" value="1"/>
</dbReference>
<feature type="transmembrane region" description="Helical" evidence="11">
    <location>
        <begin position="173"/>
        <end position="197"/>
    </location>
</feature>
<dbReference type="PROSITE" id="PS50109">
    <property type="entry name" value="HIS_KIN"/>
    <property type="match status" value="1"/>
</dbReference>
<feature type="transmembrane region" description="Helical" evidence="11">
    <location>
        <begin position="12"/>
        <end position="34"/>
    </location>
</feature>
<keyword evidence="5" id="KW-0808">Transferase</keyword>
<keyword evidence="4" id="KW-0597">Phosphoprotein</keyword>
<comment type="catalytic activity">
    <reaction evidence="1">
        <text>ATP + protein L-histidine = ADP + protein N-phospho-L-histidine.</text>
        <dbReference type="EC" id="2.7.13.3"/>
    </reaction>
</comment>
<evidence type="ECO:0000256" key="4">
    <source>
        <dbReference type="ARBA" id="ARBA00022553"/>
    </source>
</evidence>
<dbReference type="Pfam" id="PF00512">
    <property type="entry name" value="HisKA"/>
    <property type="match status" value="1"/>
</dbReference>
<keyword evidence="8 11" id="KW-1133">Transmembrane helix</keyword>
<reference evidence="14 15" key="1">
    <citation type="submission" date="2018-06" db="EMBL/GenBank/DDBJ databases">
        <title>Marinomonas sp. YLB-05 draft genome sequence.</title>
        <authorList>
            <person name="Yu L."/>
            <person name="Tang X."/>
        </authorList>
    </citation>
    <scope>NUCLEOTIDE SEQUENCE [LARGE SCALE GENOMIC DNA]</scope>
    <source>
        <strain evidence="14 15">YLB-05</strain>
    </source>
</reference>
<dbReference type="InterPro" id="IPR036097">
    <property type="entry name" value="HisK_dim/P_sf"/>
</dbReference>
<dbReference type="Pfam" id="PF02518">
    <property type="entry name" value="HATPase_c"/>
    <property type="match status" value="1"/>
</dbReference>
<keyword evidence="15" id="KW-1185">Reference proteome</keyword>
<keyword evidence="7 14" id="KW-0418">Kinase</keyword>
<keyword evidence="10 11" id="KW-0472">Membrane</keyword>
<dbReference type="SUPFAM" id="SSF47384">
    <property type="entry name" value="Homodimeric domain of signal transducing histidine kinase"/>
    <property type="match status" value="1"/>
</dbReference>
<dbReference type="InterPro" id="IPR004358">
    <property type="entry name" value="Sig_transdc_His_kin-like_C"/>
</dbReference>
<dbReference type="InterPro" id="IPR036890">
    <property type="entry name" value="HATPase_C_sf"/>
</dbReference>
<dbReference type="Gene3D" id="1.10.287.130">
    <property type="match status" value="1"/>
</dbReference>
<organism evidence="14 15">
    <name type="scientific">Marinomonas piezotolerans</name>
    <dbReference type="NCBI Taxonomy" id="2213058"/>
    <lineage>
        <taxon>Bacteria</taxon>
        <taxon>Pseudomonadati</taxon>
        <taxon>Pseudomonadota</taxon>
        <taxon>Gammaproteobacteria</taxon>
        <taxon>Oceanospirillales</taxon>
        <taxon>Oceanospirillaceae</taxon>
        <taxon>Marinomonas</taxon>
    </lineage>
</organism>
<evidence type="ECO:0000256" key="10">
    <source>
        <dbReference type="ARBA" id="ARBA00023136"/>
    </source>
</evidence>
<dbReference type="Pfam" id="PF08521">
    <property type="entry name" value="2CSK_N"/>
    <property type="match status" value="1"/>
</dbReference>
<feature type="domain" description="HAMP" evidence="13">
    <location>
        <begin position="194"/>
        <end position="245"/>
    </location>
</feature>
<dbReference type="SMART" id="SM00388">
    <property type="entry name" value="HisKA"/>
    <property type="match status" value="1"/>
</dbReference>
<comment type="subcellular location">
    <subcellularLocation>
        <location evidence="2">Membrane</location>
    </subcellularLocation>
</comment>
<name>A0A370UEF9_9GAMM</name>
<dbReference type="InterPro" id="IPR005467">
    <property type="entry name" value="His_kinase_dom"/>
</dbReference>
<dbReference type="InterPro" id="IPR003660">
    <property type="entry name" value="HAMP_dom"/>
</dbReference>
<dbReference type="SUPFAM" id="SSF55874">
    <property type="entry name" value="ATPase domain of HSP90 chaperone/DNA topoisomerase II/histidine kinase"/>
    <property type="match status" value="1"/>
</dbReference>
<dbReference type="EMBL" id="QKRA01000001">
    <property type="protein sequence ID" value="RDL46177.1"/>
    <property type="molecule type" value="Genomic_DNA"/>
</dbReference>
<proteinExistence type="predicted"/>
<dbReference type="InterPro" id="IPR003661">
    <property type="entry name" value="HisK_dim/P_dom"/>
</dbReference>
<sequence>MSKGLSIKRQLFVMTVLVLCVINGIAIWGANLYAERAAKLSFDRLLHGAALQIAESINLLDGRVVIDLPVSAFETLALAPSDRAYYAVTRLDTKEVLTGYDNLPSRFIFPQSVSADLGAEAPMYMEAPFYGEATRFIRVVKRLIEADQMVDVEIVIGQTTVARLQLADEMGGMVIRFLISFFVVTLALLMFGIWRVLRPLKLLKKAIEARSSTELTPLNTAVPTEIQPLIEAMNFFMAQLANTLERLKRFTGEAAHQLRTPLAGLNLQAQNALDEPDPIARKRQLNDIIESSALLSETVNHLLNEATLAHRMQSEVFRSLNLHTLVQDVCRSLVVWALQRDVEIAYLGNAEHKIRGDDVALTQMLRNLIENAVKYSPEGSSVEINLTESSAGLILTVSDQGSGIRDKDKQHVFERFYRGQHNQTMGSGIGLSIAKEVAEHHKAVLTLEDNHPTGLIIKVTFPQEATV</sequence>
<dbReference type="Gene3D" id="3.30.565.10">
    <property type="entry name" value="Histidine kinase-like ATPase, C-terminal domain"/>
    <property type="match status" value="1"/>
</dbReference>
<evidence type="ECO:0000256" key="7">
    <source>
        <dbReference type="ARBA" id="ARBA00022777"/>
    </source>
</evidence>
<evidence type="ECO:0000256" key="3">
    <source>
        <dbReference type="ARBA" id="ARBA00012438"/>
    </source>
</evidence>
<evidence type="ECO:0000256" key="6">
    <source>
        <dbReference type="ARBA" id="ARBA00022692"/>
    </source>
</evidence>
<dbReference type="AlphaFoldDB" id="A0A370UEF9"/>
<evidence type="ECO:0000256" key="2">
    <source>
        <dbReference type="ARBA" id="ARBA00004370"/>
    </source>
</evidence>
<dbReference type="OrthoDB" id="9809766at2"/>
<dbReference type="Proteomes" id="UP000254326">
    <property type="component" value="Unassembled WGS sequence"/>
</dbReference>
<evidence type="ECO:0000256" key="1">
    <source>
        <dbReference type="ARBA" id="ARBA00000085"/>
    </source>
</evidence>
<feature type="domain" description="Histidine kinase" evidence="12">
    <location>
        <begin position="253"/>
        <end position="465"/>
    </location>
</feature>
<keyword evidence="9" id="KW-0902">Two-component regulatory system</keyword>
<dbReference type="PRINTS" id="PR00344">
    <property type="entry name" value="BCTRLSENSOR"/>
</dbReference>
<evidence type="ECO:0000259" key="13">
    <source>
        <dbReference type="PROSITE" id="PS50885"/>
    </source>
</evidence>
<keyword evidence="6 11" id="KW-0812">Transmembrane</keyword>
<dbReference type="RefSeq" id="WP_115466763.1">
    <property type="nucleotide sequence ID" value="NZ_QKRA01000001.1"/>
</dbReference>
<comment type="caution">
    <text evidence="14">The sequence shown here is derived from an EMBL/GenBank/DDBJ whole genome shotgun (WGS) entry which is preliminary data.</text>
</comment>
<dbReference type="InterPro" id="IPR013727">
    <property type="entry name" value="2CSK_N"/>
</dbReference>
<dbReference type="SMART" id="SM00387">
    <property type="entry name" value="HATPase_c"/>
    <property type="match status" value="1"/>
</dbReference>
<dbReference type="CDD" id="cd00082">
    <property type="entry name" value="HisKA"/>
    <property type="match status" value="1"/>
</dbReference>
<evidence type="ECO:0000313" key="15">
    <source>
        <dbReference type="Proteomes" id="UP000254326"/>
    </source>
</evidence>
<dbReference type="GO" id="GO:0000155">
    <property type="term" value="F:phosphorelay sensor kinase activity"/>
    <property type="evidence" value="ECO:0007669"/>
    <property type="project" value="InterPro"/>
</dbReference>
<dbReference type="PANTHER" id="PTHR45436">
    <property type="entry name" value="SENSOR HISTIDINE KINASE YKOH"/>
    <property type="match status" value="1"/>
</dbReference>
<dbReference type="InterPro" id="IPR003594">
    <property type="entry name" value="HATPase_dom"/>
</dbReference>
<evidence type="ECO:0000259" key="12">
    <source>
        <dbReference type="PROSITE" id="PS50109"/>
    </source>
</evidence>
<protein>
    <recommendedName>
        <fullName evidence="3">histidine kinase</fullName>
        <ecNumber evidence="3">2.7.13.3</ecNumber>
    </recommendedName>
</protein>
<dbReference type="PROSITE" id="PS50885">
    <property type="entry name" value="HAMP"/>
    <property type="match status" value="1"/>
</dbReference>
<gene>
    <name evidence="14" type="ORF">DN730_03830</name>
</gene>
<evidence type="ECO:0000256" key="5">
    <source>
        <dbReference type="ARBA" id="ARBA00022679"/>
    </source>
</evidence>
<dbReference type="GO" id="GO:0005886">
    <property type="term" value="C:plasma membrane"/>
    <property type="evidence" value="ECO:0007669"/>
    <property type="project" value="TreeGrafter"/>
</dbReference>
<evidence type="ECO:0000256" key="8">
    <source>
        <dbReference type="ARBA" id="ARBA00022989"/>
    </source>
</evidence>
<accession>A0A370UEF9</accession>
<evidence type="ECO:0000256" key="11">
    <source>
        <dbReference type="SAM" id="Phobius"/>
    </source>
</evidence>
<evidence type="ECO:0000313" key="14">
    <source>
        <dbReference type="EMBL" id="RDL46177.1"/>
    </source>
</evidence>
<evidence type="ECO:0000256" key="9">
    <source>
        <dbReference type="ARBA" id="ARBA00023012"/>
    </source>
</evidence>
<dbReference type="InterPro" id="IPR050428">
    <property type="entry name" value="TCS_sensor_his_kinase"/>
</dbReference>